<name>A0A4C1SCG1_EUMVA</name>
<dbReference type="Proteomes" id="UP000299102">
    <property type="component" value="Unassembled WGS sequence"/>
</dbReference>
<proteinExistence type="predicted"/>
<evidence type="ECO:0000313" key="1">
    <source>
        <dbReference type="EMBL" id="GBO99862.1"/>
    </source>
</evidence>
<gene>
    <name evidence="1" type="ORF">EVAR_74248_1</name>
</gene>
<evidence type="ECO:0000313" key="2">
    <source>
        <dbReference type="Proteomes" id="UP000299102"/>
    </source>
</evidence>
<organism evidence="1 2">
    <name type="scientific">Eumeta variegata</name>
    <name type="common">Bagworm moth</name>
    <name type="synonym">Eumeta japonica</name>
    <dbReference type="NCBI Taxonomy" id="151549"/>
    <lineage>
        <taxon>Eukaryota</taxon>
        <taxon>Metazoa</taxon>
        <taxon>Ecdysozoa</taxon>
        <taxon>Arthropoda</taxon>
        <taxon>Hexapoda</taxon>
        <taxon>Insecta</taxon>
        <taxon>Pterygota</taxon>
        <taxon>Neoptera</taxon>
        <taxon>Endopterygota</taxon>
        <taxon>Lepidoptera</taxon>
        <taxon>Glossata</taxon>
        <taxon>Ditrysia</taxon>
        <taxon>Tineoidea</taxon>
        <taxon>Psychidae</taxon>
        <taxon>Oiketicinae</taxon>
        <taxon>Eumeta</taxon>
    </lineage>
</organism>
<reference evidence="1 2" key="1">
    <citation type="journal article" date="2019" name="Commun. Biol.">
        <title>The bagworm genome reveals a unique fibroin gene that provides high tensile strength.</title>
        <authorList>
            <person name="Kono N."/>
            <person name="Nakamura H."/>
            <person name="Ohtoshi R."/>
            <person name="Tomita M."/>
            <person name="Numata K."/>
            <person name="Arakawa K."/>
        </authorList>
    </citation>
    <scope>NUCLEOTIDE SEQUENCE [LARGE SCALE GENOMIC DNA]</scope>
</reference>
<dbReference type="AlphaFoldDB" id="A0A4C1SCG1"/>
<protein>
    <submittedName>
        <fullName evidence="1">Uncharacterized protein</fullName>
    </submittedName>
</protein>
<comment type="caution">
    <text evidence="1">The sequence shown here is derived from an EMBL/GenBank/DDBJ whole genome shotgun (WGS) entry which is preliminary data.</text>
</comment>
<dbReference type="EMBL" id="BGZK01000004">
    <property type="protein sequence ID" value="GBO99862.1"/>
    <property type="molecule type" value="Genomic_DNA"/>
</dbReference>
<accession>A0A4C1SCG1</accession>
<sequence>MIRNFLTENPEIYVYNKPCEEFLKRRVQPKIWCTVDQRNGVMGESHSMQRIVYESEDEIGISFNRSFEVIIETNVATPSKRLMYPRCVNAIDWRMTHRSSSVPVVLTKILFNFHQNRETEQYTHSIFSPTSSSY</sequence>
<keyword evidence="2" id="KW-1185">Reference proteome</keyword>